<dbReference type="GO" id="GO:0016020">
    <property type="term" value="C:membrane"/>
    <property type="evidence" value="ECO:0007669"/>
    <property type="project" value="UniProtKB-SubCell"/>
</dbReference>
<comment type="subcellular location">
    <subcellularLocation>
        <location evidence="1">Membrane</location>
        <topology evidence="1">Multi-pass membrane protein</topology>
    </subcellularLocation>
</comment>
<dbReference type="Pfam" id="PF13515">
    <property type="entry name" value="FUSC_2"/>
    <property type="match status" value="1"/>
</dbReference>
<evidence type="ECO:0000313" key="8">
    <source>
        <dbReference type="Proteomes" id="UP000018838"/>
    </source>
</evidence>
<organism evidence="7 8">
    <name type="scientific">Legionella oakridgensis ATCC 33761 = DSM 21215</name>
    <dbReference type="NCBI Taxonomy" id="1268635"/>
    <lineage>
        <taxon>Bacteria</taxon>
        <taxon>Pseudomonadati</taxon>
        <taxon>Pseudomonadota</taxon>
        <taxon>Gammaproteobacteria</taxon>
        <taxon>Legionellales</taxon>
        <taxon>Legionellaceae</taxon>
        <taxon>Legionella</taxon>
    </lineage>
</organism>
<feature type="transmembrane region" description="Helical" evidence="5">
    <location>
        <begin position="32"/>
        <end position="49"/>
    </location>
</feature>
<dbReference type="InterPro" id="IPR049453">
    <property type="entry name" value="Memb_transporter_dom"/>
</dbReference>
<accession>W0BCB7</accession>
<evidence type="ECO:0000313" key="7">
    <source>
        <dbReference type="EMBL" id="AHE68183.1"/>
    </source>
</evidence>
<feature type="transmembrane region" description="Helical" evidence="5">
    <location>
        <begin position="148"/>
        <end position="169"/>
    </location>
</feature>
<gene>
    <name evidence="7" type="ORF">Loa_02649</name>
</gene>
<evidence type="ECO:0000256" key="3">
    <source>
        <dbReference type="ARBA" id="ARBA00022989"/>
    </source>
</evidence>
<dbReference type="EMBL" id="CP004006">
    <property type="protein sequence ID" value="AHE68183.1"/>
    <property type="molecule type" value="Genomic_DNA"/>
</dbReference>
<evidence type="ECO:0000259" key="6">
    <source>
        <dbReference type="Pfam" id="PF13515"/>
    </source>
</evidence>
<feature type="domain" description="Integral membrane bound transporter" evidence="6">
    <location>
        <begin position="207"/>
        <end position="319"/>
    </location>
</feature>
<feature type="transmembrane region" description="Helical" evidence="5">
    <location>
        <begin position="307"/>
        <end position="324"/>
    </location>
</feature>
<proteinExistence type="predicted"/>
<dbReference type="KEGG" id="lok:Loa_02649"/>
<protein>
    <recommendedName>
        <fullName evidence="6">Integral membrane bound transporter domain-containing protein</fullName>
    </recommendedName>
</protein>
<dbReference type="STRING" id="1268635.Loa_02649"/>
<feature type="transmembrane region" description="Helical" evidence="5">
    <location>
        <begin position="190"/>
        <end position="209"/>
    </location>
</feature>
<evidence type="ECO:0000256" key="1">
    <source>
        <dbReference type="ARBA" id="ARBA00004141"/>
    </source>
</evidence>
<dbReference type="AlphaFoldDB" id="W0BCB7"/>
<keyword evidence="2 5" id="KW-0812">Transmembrane</keyword>
<keyword evidence="3 5" id="KW-1133">Transmembrane helix</keyword>
<evidence type="ECO:0000256" key="4">
    <source>
        <dbReference type="ARBA" id="ARBA00023136"/>
    </source>
</evidence>
<reference evidence="7 8" key="1">
    <citation type="journal article" date="2013" name="Int. J. Med. Microbiol.">
        <title>Legionella oakridgensis ATCC 33761 genome sequence and phenotypic characterization reveals its replication capacity in amoebae.</title>
        <authorList>
            <person name="Brzuszkiewicz E."/>
            <person name="Schulz T."/>
            <person name="Rydzewski K."/>
            <person name="Daniel R."/>
            <person name="Gillmaier N."/>
            <person name="Dittmann C."/>
            <person name="Holland G."/>
            <person name="Schunder E."/>
            <person name="Lautner M."/>
            <person name="Eisenreich W."/>
            <person name="Luck C."/>
            <person name="Heuner K."/>
        </authorList>
    </citation>
    <scope>NUCLEOTIDE SEQUENCE [LARGE SCALE GENOMIC DNA]</scope>
    <source>
        <strain>OR-10</strain>
        <strain evidence="8">ATCC 33761</strain>
    </source>
</reference>
<sequence length="334" mass="38358">MRDNPSKLNGKGTRFFPLFVMHMERFTINKEPTLQIALALLPGIMASIVLHDQHYLLASFYAVCAVIPFGVAHANKQITYLFSLFIIICSFIASLLIQDWVLFFLFLAIPVTLFSVYEKQNKQLKTMTSWWIIGVVYASFHIHQSLRIHWSEFLLISLLTLSGCFIALYSKRSTSWTLPAFVLQKKYLRYYVKYPLALFITITLLANLHLAEGEWLIWSCFSMLSLDFSKAKTRYQQRLVGVAFGVSLGLIIIKITPYSPWLEYIYMICILLTLRLFHSYLYSFAIRCFFVVLYAGSNYQDIGHARLTDIALGGAIGILLSYGLRNRTASTNQL</sequence>
<keyword evidence="4 5" id="KW-0472">Membrane</keyword>
<evidence type="ECO:0000256" key="2">
    <source>
        <dbReference type="ARBA" id="ARBA00022692"/>
    </source>
</evidence>
<feature type="transmembrane region" description="Helical" evidence="5">
    <location>
        <begin position="239"/>
        <end position="258"/>
    </location>
</feature>
<name>W0BCB7_9GAMM</name>
<dbReference type="eggNOG" id="ENOG5032TV9">
    <property type="taxonomic scope" value="Bacteria"/>
</dbReference>
<feature type="transmembrane region" description="Helical" evidence="5">
    <location>
        <begin position="55"/>
        <end position="71"/>
    </location>
</feature>
<keyword evidence="8" id="KW-1185">Reference proteome</keyword>
<feature type="transmembrane region" description="Helical" evidence="5">
    <location>
        <begin position="264"/>
        <end position="295"/>
    </location>
</feature>
<feature type="transmembrane region" description="Helical" evidence="5">
    <location>
        <begin position="78"/>
        <end position="94"/>
    </location>
</feature>
<dbReference type="PATRIC" id="fig|1268635.3.peg.2718"/>
<feature type="transmembrane region" description="Helical" evidence="5">
    <location>
        <begin position="100"/>
        <end position="117"/>
    </location>
</feature>
<evidence type="ECO:0000256" key="5">
    <source>
        <dbReference type="SAM" id="Phobius"/>
    </source>
</evidence>
<dbReference type="Proteomes" id="UP000018838">
    <property type="component" value="Chromosome"/>
</dbReference>
<dbReference type="HOGENOM" id="CLU_831044_0_0_6"/>